<dbReference type="Gene3D" id="3.20.20.30">
    <property type="entry name" value="Luciferase-like domain"/>
    <property type="match status" value="1"/>
</dbReference>
<dbReference type="PANTHER" id="PTHR43244:SF1">
    <property type="entry name" value="5,10-METHYLENETETRAHYDROMETHANOPTERIN REDUCTASE"/>
    <property type="match status" value="1"/>
</dbReference>
<comment type="caution">
    <text evidence="3">The sequence shown here is derived from an EMBL/GenBank/DDBJ whole genome shotgun (WGS) entry which is preliminary data.</text>
</comment>
<evidence type="ECO:0000313" key="4">
    <source>
        <dbReference type="Proteomes" id="UP001501624"/>
    </source>
</evidence>
<dbReference type="InterPro" id="IPR011251">
    <property type="entry name" value="Luciferase-like_dom"/>
</dbReference>
<dbReference type="InterPro" id="IPR036661">
    <property type="entry name" value="Luciferase-like_sf"/>
</dbReference>
<feature type="domain" description="Luciferase-like" evidence="2">
    <location>
        <begin position="19"/>
        <end position="120"/>
    </location>
</feature>
<dbReference type="InterPro" id="IPR050564">
    <property type="entry name" value="F420-G6PD/mer"/>
</dbReference>
<dbReference type="Pfam" id="PF00296">
    <property type="entry name" value="Bac_luciferase"/>
    <property type="match status" value="1"/>
</dbReference>
<dbReference type="PANTHER" id="PTHR43244">
    <property type="match status" value="1"/>
</dbReference>
<reference evidence="4" key="1">
    <citation type="journal article" date="2019" name="Int. J. Syst. Evol. Microbiol.">
        <title>The Global Catalogue of Microorganisms (GCM) 10K type strain sequencing project: providing services to taxonomists for standard genome sequencing and annotation.</title>
        <authorList>
            <consortium name="The Broad Institute Genomics Platform"/>
            <consortium name="The Broad Institute Genome Sequencing Center for Infectious Disease"/>
            <person name="Wu L."/>
            <person name="Ma J."/>
        </authorList>
    </citation>
    <scope>NUCLEOTIDE SEQUENCE [LARGE SCALE GENOMIC DNA]</scope>
    <source>
        <strain evidence="4">JCM 17017</strain>
    </source>
</reference>
<keyword evidence="4" id="KW-1185">Reference proteome</keyword>
<organism evidence="3 4">
    <name type="scientific">Amycolatopsis tucumanensis</name>
    <dbReference type="NCBI Taxonomy" id="401106"/>
    <lineage>
        <taxon>Bacteria</taxon>
        <taxon>Bacillati</taxon>
        <taxon>Actinomycetota</taxon>
        <taxon>Actinomycetes</taxon>
        <taxon>Pseudonocardiales</taxon>
        <taxon>Pseudonocardiaceae</taxon>
        <taxon>Amycolatopsis</taxon>
    </lineage>
</organism>
<dbReference type="EMBL" id="BAABCM010000010">
    <property type="protein sequence ID" value="GAA3834419.1"/>
    <property type="molecule type" value="Genomic_DNA"/>
</dbReference>
<protein>
    <recommendedName>
        <fullName evidence="2">Luciferase-like domain-containing protein</fullName>
    </recommendedName>
</protein>
<keyword evidence="1" id="KW-0560">Oxidoreductase</keyword>
<evidence type="ECO:0000259" key="2">
    <source>
        <dbReference type="Pfam" id="PF00296"/>
    </source>
</evidence>
<dbReference type="SUPFAM" id="SSF51679">
    <property type="entry name" value="Bacterial luciferase-like"/>
    <property type="match status" value="1"/>
</dbReference>
<name>A0ABP7J480_9PSEU</name>
<accession>A0ABP7J480</accession>
<dbReference type="RefSeq" id="WP_237338426.1">
    <property type="nucleotide sequence ID" value="NZ_BAABCM010000010.1"/>
</dbReference>
<proteinExistence type="predicted"/>
<dbReference type="Proteomes" id="UP001501624">
    <property type="component" value="Unassembled WGS sequence"/>
</dbReference>
<evidence type="ECO:0000313" key="3">
    <source>
        <dbReference type="EMBL" id="GAA3834419.1"/>
    </source>
</evidence>
<sequence>MSSVGVWLSGGNPVTAGVEREQPARIDELGYASVWMGETVGGRDAFARSAVFLGATGRITVGTGIANVWSRPAVTAQAAARTVAEAHPGRFVLGLGIGHPFQAASLGQSFADPLRGMRDYRPRTALHGQDELLSPRRELDAHPAKARSSVGQIPRVGTDAGPGRTFGHDAFRQLDAGADQVLISPTAADLPGAVDQLARLAPALPGVAA</sequence>
<gene>
    <name evidence="3" type="ORF">GCM10022380_60940</name>
</gene>
<evidence type="ECO:0000256" key="1">
    <source>
        <dbReference type="ARBA" id="ARBA00023002"/>
    </source>
</evidence>